<accession>A0ACB1B6H4</accession>
<dbReference type="EMBL" id="CAVMJV010000204">
    <property type="protein sequence ID" value="CAK5124731.1"/>
    <property type="molecule type" value="Genomic_DNA"/>
</dbReference>
<organism evidence="1 2">
    <name type="scientific">Meloidogyne enterolobii</name>
    <name type="common">Root-knot nematode worm</name>
    <name type="synonym">Meloidogyne mayaguensis</name>
    <dbReference type="NCBI Taxonomy" id="390850"/>
    <lineage>
        <taxon>Eukaryota</taxon>
        <taxon>Metazoa</taxon>
        <taxon>Ecdysozoa</taxon>
        <taxon>Nematoda</taxon>
        <taxon>Chromadorea</taxon>
        <taxon>Rhabditida</taxon>
        <taxon>Tylenchina</taxon>
        <taxon>Tylenchomorpha</taxon>
        <taxon>Tylenchoidea</taxon>
        <taxon>Meloidogynidae</taxon>
        <taxon>Meloidogyninae</taxon>
        <taxon>Meloidogyne</taxon>
    </lineage>
</organism>
<keyword evidence="2" id="KW-1185">Reference proteome</keyword>
<protein>
    <submittedName>
        <fullName evidence="1">Uncharacterized protein</fullName>
    </submittedName>
</protein>
<evidence type="ECO:0000313" key="2">
    <source>
        <dbReference type="Proteomes" id="UP001497535"/>
    </source>
</evidence>
<evidence type="ECO:0000313" key="1">
    <source>
        <dbReference type="EMBL" id="CAK5124731.1"/>
    </source>
</evidence>
<comment type="caution">
    <text evidence="1">The sequence shown here is derived from an EMBL/GenBank/DDBJ whole genome shotgun (WGS) entry which is preliminary data.</text>
</comment>
<proteinExistence type="predicted"/>
<sequence length="181" mass="20596">MSGDRLSGVNVSVWPIQNDHNVILETTKTTKTTKNGHYNLALEPGTYRAVIMAVGYDPMSSTFTVSIGQSTVKHYALHRPFTMSFERSIVAALIALTMLSISFVCLFFKKYYKILILKCCLCRSMRRSKTKKSLAATQVKVNERRKDGFERVPLRDYHSDNDSDDSDEEEVLDTRRMAMPV</sequence>
<name>A0ACB1B6H4_MELEN</name>
<dbReference type="Proteomes" id="UP001497535">
    <property type="component" value="Unassembled WGS sequence"/>
</dbReference>
<gene>
    <name evidence="1" type="ORF">MENTE1834_LOCUS47838</name>
</gene>
<reference evidence="1" key="1">
    <citation type="submission" date="2023-11" db="EMBL/GenBank/DDBJ databases">
        <authorList>
            <person name="Poullet M."/>
        </authorList>
    </citation>
    <scope>NUCLEOTIDE SEQUENCE</scope>
    <source>
        <strain evidence="1">E1834</strain>
    </source>
</reference>